<proteinExistence type="predicted"/>
<evidence type="ECO:0000259" key="19">
    <source>
        <dbReference type="PROSITE" id="PS50011"/>
    </source>
</evidence>
<keyword evidence="21" id="KW-1185">Reference proteome</keyword>
<keyword evidence="8" id="KW-0418">Kinase</keyword>
<name>A0A3Q7FVL6_SOLLC</name>
<dbReference type="FunFam" id="1.10.510.10:FF:000590">
    <property type="entry name" value="PR5-like receptor kinase"/>
    <property type="match status" value="1"/>
</dbReference>
<dbReference type="STRING" id="4081.A0A3Q7FVL6"/>
<keyword evidence="10 17" id="KW-1133">Transmembrane helix</keyword>
<dbReference type="EnsemblPlants" id="Solyc02g086210.3.1">
    <property type="protein sequence ID" value="Solyc02g086210.3.1"/>
    <property type="gene ID" value="Solyc02g086210.3"/>
</dbReference>
<evidence type="ECO:0000256" key="1">
    <source>
        <dbReference type="ARBA" id="ARBA00004479"/>
    </source>
</evidence>
<dbReference type="SMART" id="SM00220">
    <property type="entry name" value="S_TKc"/>
    <property type="match status" value="1"/>
</dbReference>
<evidence type="ECO:0000256" key="8">
    <source>
        <dbReference type="ARBA" id="ARBA00022777"/>
    </source>
</evidence>
<evidence type="ECO:0000256" key="16">
    <source>
        <dbReference type="SAM" id="MobiDB-lite"/>
    </source>
</evidence>
<reference evidence="20" key="1">
    <citation type="journal article" date="2012" name="Nature">
        <title>The tomato genome sequence provides insights into fleshy fruit evolution.</title>
        <authorList>
            <consortium name="Tomato Genome Consortium"/>
        </authorList>
    </citation>
    <scope>NUCLEOTIDE SEQUENCE [LARGE SCALE GENOMIC DNA]</scope>
    <source>
        <strain evidence="20">cv. Heinz 1706</strain>
    </source>
</reference>
<feature type="transmembrane region" description="Helical" evidence="17">
    <location>
        <begin position="270"/>
        <end position="292"/>
    </location>
</feature>
<protein>
    <recommendedName>
        <fullName evidence="2">non-specific serine/threonine protein kinase</fullName>
        <ecNumber evidence="2">2.7.11.1</ecNumber>
    </recommendedName>
</protein>
<evidence type="ECO:0000313" key="20">
    <source>
        <dbReference type="EnsemblPlants" id="Solyc02g086210.3.1"/>
    </source>
</evidence>
<dbReference type="EC" id="2.7.11.1" evidence="2"/>
<dbReference type="PROSITE" id="PS00107">
    <property type="entry name" value="PROTEIN_KINASE_ATP"/>
    <property type="match status" value="1"/>
</dbReference>
<dbReference type="Proteomes" id="UP000004994">
    <property type="component" value="Chromosome 2"/>
</dbReference>
<dbReference type="InterPro" id="IPR045874">
    <property type="entry name" value="LRK10/LRL21-25-like"/>
</dbReference>
<keyword evidence="3" id="KW-0723">Serine/threonine-protein kinase</keyword>
<dbReference type="GO" id="GO:0016020">
    <property type="term" value="C:membrane"/>
    <property type="evidence" value="ECO:0007669"/>
    <property type="project" value="UniProtKB-SubCell"/>
</dbReference>
<dbReference type="OrthoDB" id="4062651at2759"/>
<evidence type="ECO:0000256" key="11">
    <source>
        <dbReference type="ARBA" id="ARBA00023136"/>
    </source>
</evidence>
<dbReference type="FunCoup" id="A0A3Q7FVL6">
    <property type="interactions" value="536"/>
</dbReference>
<dbReference type="InterPro" id="IPR017441">
    <property type="entry name" value="Protein_kinase_ATP_BS"/>
</dbReference>
<sequence>MLSDLHTTVILFVILCYLDMPISLGQDDEQYRSCGEPFRCGSMDIVYPFWGGSKPEYCGHPSFEIKCESNIPKITIESTRYQVIDINTPNRIVTLARDDLLSNICLANPKNASFDLNTFSYVSSDLNITLYLGCTVRPGSQLPASSPNRFNCNSNSSIFGIYTLINVPFDLSLVTCQKEIIARVNQTNAVALASPTASVVFLRNAIAGGFSVNWTATTDSKCQQCEVSGGRCGSNPDSGDFTCHCENGTPSNDCNNVHRDLPGSVKIPTAAIVAAVCIAVLAIISVPIIYCLRSRGLSRKQLICWKTESQNHKIEEFMRNYGSHAPKMYSYSDLKKITASFSNKIGKGGFGQVYKGKLPDGRAVAVKVLTETNGDGEDYINEVASISRTSHVNIVGLLGFCYQRNRRALIYEYVSNGSLDKFLNSGPSSTTCSLKWTTLYSIAVGTARGLEYLHRGCNTRIVHFDIKPHNILLDQDFCPKISDFGLSRLCEKKESILSMLGARGTAGYIAPEVFSRAFGHVSHKSDVYSYGMLVLEMVGVRNNVNMSQTSEVYFPNWIYEHLELGKDLSLQGIMNEEDEEVARKMILVGLWCIQTKPSDRPAIEKAVEMLEGSLQSLQVPPKPVLNSPTRSIPESLTSTSTMTSERRFISGANIAST</sequence>
<feature type="chain" id="PRO_5018653051" description="non-specific serine/threonine protein kinase" evidence="18">
    <location>
        <begin position="26"/>
        <end position="657"/>
    </location>
</feature>
<evidence type="ECO:0000256" key="12">
    <source>
        <dbReference type="ARBA" id="ARBA00023180"/>
    </source>
</evidence>
<feature type="binding site" evidence="15">
    <location>
        <position position="367"/>
    </location>
    <ligand>
        <name>ATP</name>
        <dbReference type="ChEBI" id="CHEBI:30616"/>
    </ligand>
</feature>
<keyword evidence="5 17" id="KW-0812">Transmembrane</keyword>
<evidence type="ECO:0000256" key="14">
    <source>
        <dbReference type="ARBA" id="ARBA00048679"/>
    </source>
</evidence>
<evidence type="ECO:0000256" key="7">
    <source>
        <dbReference type="ARBA" id="ARBA00022741"/>
    </source>
</evidence>
<evidence type="ECO:0000256" key="15">
    <source>
        <dbReference type="PROSITE-ProRule" id="PRU10141"/>
    </source>
</evidence>
<dbReference type="GO" id="GO:0005524">
    <property type="term" value="F:ATP binding"/>
    <property type="evidence" value="ECO:0007669"/>
    <property type="project" value="UniProtKB-UniRule"/>
</dbReference>
<dbReference type="InterPro" id="IPR025287">
    <property type="entry name" value="WAK_GUB"/>
</dbReference>
<evidence type="ECO:0000256" key="13">
    <source>
        <dbReference type="ARBA" id="ARBA00047899"/>
    </source>
</evidence>
<dbReference type="SMR" id="A0A3Q7FVL6"/>
<dbReference type="InterPro" id="IPR032872">
    <property type="entry name" value="WAK_assoc_C"/>
</dbReference>
<dbReference type="Gene3D" id="1.10.510.10">
    <property type="entry name" value="Transferase(Phosphotransferase) domain 1"/>
    <property type="match status" value="1"/>
</dbReference>
<keyword evidence="9 15" id="KW-0067">ATP-binding</keyword>
<keyword evidence="6 18" id="KW-0732">Signal</keyword>
<dbReference type="InterPro" id="IPR008271">
    <property type="entry name" value="Ser/Thr_kinase_AS"/>
</dbReference>
<evidence type="ECO:0000256" key="17">
    <source>
        <dbReference type="SAM" id="Phobius"/>
    </source>
</evidence>
<dbReference type="Pfam" id="PF00069">
    <property type="entry name" value="Pkinase"/>
    <property type="match status" value="1"/>
</dbReference>
<comment type="catalytic activity">
    <reaction evidence="13">
        <text>L-threonyl-[protein] + ATP = O-phospho-L-threonyl-[protein] + ADP + H(+)</text>
        <dbReference type="Rhea" id="RHEA:46608"/>
        <dbReference type="Rhea" id="RHEA-COMP:11060"/>
        <dbReference type="Rhea" id="RHEA-COMP:11605"/>
        <dbReference type="ChEBI" id="CHEBI:15378"/>
        <dbReference type="ChEBI" id="CHEBI:30013"/>
        <dbReference type="ChEBI" id="CHEBI:30616"/>
        <dbReference type="ChEBI" id="CHEBI:61977"/>
        <dbReference type="ChEBI" id="CHEBI:456216"/>
        <dbReference type="EC" id="2.7.11.1"/>
    </reaction>
</comment>
<dbReference type="GeneID" id="101263961"/>
<dbReference type="OMA" id="TINYPAR"/>
<dbReference type="PANTHER" id="PTHR27009">
    <property type="entry name" value="RUST RESISTANCE KINASE LR10-RELATED"/>
    <property type="match status" value="1"/>
</dbReference>
<accession>A0A3Q7FVL6</accession>
<dbReference type="Gene3D" id="3.30.200.20">
    <property type="entry name" value="Phosphorylase Kinase, domain 1"/>
    <property type="match status" value="1"/>
</dbReference>
<keyword evidence="7 15" id="KW-0547">Nucleotide-binding</keyword>
<keyword evidence="12" id="KW-0325">Glycoprotein</keyword>
<evidence type="ECO:0000256" key="5">
    <source>
        <dbReference type="ARBA" id="ARBA00022692"/>
    </source>
</evidence>
<dbReference type="KEGG" id="sly:101263961"/>
<evidence type="ECO:0000313" key="21">
    <source>
        <dbReference type="Proteomes" id="UP000004994"/>
    </source>
</evidence>
<evidence type="ECO:0000256" key="2">
    <source>
        <dbReference type="ARBA" id="ARBA00012513"/>
    </source>
</evidence>
<organism evidence="20">
    <name type="scientific">Solanum lycopersicum</name>
    <name type="common">Tomato</name>
    <name type="synonym">Lycopersicon esculentum</name>
    <dbReference type="NCBI Taxonomy" id="4081"/>
    <lineage>
        <taxon>Eukaryota</taxon>
        <taxon>Viridiplantae</taxon>
        <taxon>Streptophyta</taxon>
        <taxon>Embryophyta</taxon>
        <taxon>Tracheophyta</taxon>
        <taxon>Spermatophyta</taxon>
        <taxon>Magnoliopsida</taxon>
        <taxon>eudicotyledons</taxon>
        <taxon>Gunneridae</taxon>
        <taxon>Pentapetalae</taxon>
        <taxon>asterids</taxon>
        <taxon>lamiids</taxon>
        <taxon>Solanales</taxon>
        <taxon>Solanaceae</taxon>
        <taxon>Solanoideae</taxon>
        <taxon>Solaneae</taxon>
        <taxon>Solanum</taxon>
        <taxon>Solanum subgen. Lycopersicon</taxon>
    </lineage>
</organism>
<dbReference type="PROSITE" id="PS00108">
    <property type="entry name" value="PROTEIN_KINASE_ST"/>
    <property type="match status" value="1"/>
</dbReference>
<feature type="region of interest" description="Disordered" evidence="16">
    <location>
        <begin position="620"/>
        <end position="643"/>
    </location>
</feature>
<evidence type="ECO:0000256" key="3">
    <source>
        <dbReference type="ARBA" id="ARBA00022527"/>
    </source>
</evidence>
<dbReference type="Pfam" id="PF14380">
    <property type="entry name" value="WAK_assoc"/>
    <property type="match status" value="1"/>
</dbReference>
<dbReference type="FunFam" id="3.30.200.20:FF:000178">
    <property type="entry name" value="serine/threonine-protein kinase PBS1-like"/>
    <property type="match status" value="1"/>
</dbReference>
<dbReference type="InParanoid" id="A0A3Q7FVL6"/>
<dbReference type="SUPFAM" id="SSF56112">
    <property type="entry name" value="Protein kinase-like (PK-like)"/>
    <property type="match status" value="1"/>
</dbReference>
<comment type="catalytic activity">
    <reaction evidence="14">
        <text>L-seryl-[protein] + ATP = O-phospho-L-seryl-[protein] + ADP + H(+)</text>
        <dbReference type="Rhea" id="RHEA:17989"/>
        <dbReference type="Rhea" id="RHEA-COMP:9863"/>
        <dbReference type="Rhea" id="RHEA-COMP:11604"/>
        <dbReference type="ChEBI" id="CHEBI:15378"/>
        <dbReference type="ChEBI" id="CHEBI:29999"/>
        <dbReference type="ChEBI" id="CHEBI:30616"/>
        <dbReference type="ChEBI" id="CHEBI:83421"/>
        <dbReference type="ChEBI" id="CHEBI:456216"/>
        <dbReference type="EC" id="2.7.11.1"/>
    </reaction>
</comment>
<reference evidence="20" key="2">
    <citation type="submission" date="2019-01" db="UniProtKB">
        <authorList>
            <consortium name="EnsemblPlants"/>
        </authorList>
    </citation>
    <scope>IDENTIFICATION</scope>
    <source>
        <strain evidence="20">cv. Heinz 1706</strain>
    </source>
</reference>
<comment type="subcellular location">
    <subcellularLocation>
        <location evidence="1">Membrane</location>
        <topology evidence="1">Single-pass type I membrane protein</topology>
    </subcellularLocation>
</comment>
<keyword evidence="4" id="KW-0808">Transferase</keyword>
<dbReference type="Pfam" id="PF13947">
    <property type="entry name" value="GUB_WAK_bind"/>
    <property type="match status" value="1"/>
</dbReference>
<evidence type="ECO:0000256" key="10">
    <source>
        <dbReference type="ARBA" id="ARBA00022989"/>
    </source>
</evidence>
<feature type="signal peptide" evidence="18">
    <location>
        <begin position="1"/>
        <end position="25"/>
    </location>
</feature>
<evidence type="ECO:0000256" key="4">
    <source>
        <dbReference type="ARBA" id="ARBA00022679"/>
    </source>
</evidence>
<dbReference type="GO" id="GO:0004674">
    <property type="term" value="F:protein serine/threonine kinase activity"/>
    <property type="evidence" value="ECO:0007669"/>
    <property type="project" value="UniProtKB-KW"/>
</dbReference>
<dbReference type="Gramene" id="Solyc02g086210.3.1">
    <property type="protein sequence ID" value="Solyc02g086210.3.1"/>
    <property type="gene ID" value="Solyc02g086210.3"/>
</dbReference>
<dbReference type="InterPro" id="IPR011009">
    <property type="entry name" value="Kinase-like_dom_sf"/>
</dbReference>
<dbReference type="AlphaFoldDB" id="A0A3Q7FVL6"/>
<gene>
    <name evidence="20" type="primary">LOC101263961</name>
</gene>
<dbReference type="PaxDb" id="4081-Solyc02g086210.2.1"/>
<feature type="domain" description="Protein kinase" evidence="19">
    <location>
        <begin position="339"/>
        <end position="614"/>
    </location>
</feature>
<dbReference type="InterPro" id="IPR000719">
    <property type="entry name" value="Prot_kinase_dom"/>
</dbReference>
<evidence type="ECO:0000256" key="18">
    <source>
        <dbReference type="SAM" id="SignalP"/>
    </source>
</evidence>
<evidence type="ECO:0000256" key="6">
    <source>
        <dbReference type="ARBA" id="ARBA00022729"/>
    </source>
</evidence>
<dbReference type="GO" id="GO:0030247">
    <property type="term" value="F:polysaccharide binding"/>
    <property type="evidence" value="ECO:0007669"/>
    <property type="project" value="InterPro"/>
</dbReference>
<dbReference type="PROSITE" id="PS50011">
    <property type="entry name" value="PROTEIN_KINASE_DOM"/>
    <property type="match status" value="1"/>
</dbReference>
<evidence type="ECO:0000256" key="9">
    <source>
        <dbReference type="ARBA" id="ARBA00022840"/>
    </source>
</evidence>
<dbReference type="RefSeq" id="XP_004232341.1">
    <property type="nucleotide sequence ID" value="XM_004232293.5"/>
</dbReference>
<keyword evidence="11 17" id="KW-0472">Membrane</keyword>